<dbReference type="VEuPathDB" id="FungiDB:BTJ68_15269"/>
<proteinExistence type="predicted"/>
<feature type="region of interest" description="Disordered" evidence="1">
    <location>
        <begin position="214"/>
        <end position="290"/>
    </location>
</feature>
<evidence type="ECO:0000313" key="3">
    <source>
        <dbReference type="Proteomes" id="UP000281677"/>
    </source>
</evidence>
<sequence length="345" mass="36404">MMIKPGCDIHWTDDRFCSYDEPGHHHHDKREAGEAGMSDVPGYYQEDTFKPVCWPEGNGPKPQEYSDVADCGVLSESGQVEPSVSQVNQKLAAGGHRVICSEEGDSSANVPRCEELQGAVDGAGRLATGFSDAEKEGFRVHVGADKGHGPIIMKIIITFVLAGQSLVQLSTAASIAMEKNDLEERQIFVDGKEVPLEMAPSPVLPLSDMPVIAQSSSFGTSTTPGPSSPTDQTSPVPEKPTETHQEVKTGPPEPSASPTSMPAPQQASPSPAPESKPVGDAVNTTALPHGQLVSEALQELIDEIDTKKANERHAFSDQVSSKDTGKEAQPSATTSETVAAPSSSA</sequence>
<feature type="compositionally biased region" description="Basic and acidic residues" evidence="1">
    <location>
        <begin position="304"/>
        <end position="315"/>
    </location>
</feature>
<evidence type="ECO:0000256" key="1">
    <source>
        <dbReference type="SAM" id="MobiDB-lite"/>
    </source>
</evidence>
<dbReference type="AlphaFoldDB" id="A0A3M7ITY7"/>
<feature type="compositionally biased region" description="Polar residues" evidence="1">
    <location>
        <begin position="330"/>
        <end position="345"/>
    </location>
</feature>
<protein>
    <submittedName>
        <fullName evidence="2">Uncharacterized protein</fullName>
    </submittedName>
</protein>
<comment type="caution">
    <text evidence="2">The sequence shown here is derived from an EMBL/GenBank/DDBJ whole genome shotgun (WGS) entry which is preliminary data.</text>
</comment>
<feature type="compositionally biased region" description="Basic and acidic residues" evidence="1">
    <location>
        <begin position="22"/>
        <end position="33"/>
    </location>
</feature>
<feature type="region of interest" description="Disordered" evidence="1">
    <location>
        <begin position="304"/>
        <end position="345"/>
    </location>
</feature>
<gene>
    <name evidence="2" type="ORF">D0859_06928</name>
</gene>
<accession>A0A3M7ITY7</accession>
<organism evidence="2 3">
    <name type="scientific">Hortaea werneckii</name>
    <name type="common">Black yeast</name>
    <name type="synonym">Cladosporium werneckii</name>
    <dbReference type="NCBI Taxonomy" id="91943"/>
    <lineage>
        <taxon>Eukaryota</taxon>
        <taxon>Fungi</taxon>
        <taxon>Dikarya</taxon>
        <taxon>Ascomycota</taxon>
        <taxon>Pezizomycotina</taxon>
        <taxon>Dothideomycetes</taxon>
        <taxon>Dothideomycetidae</taxon>
        <taxon>Mycosphaerellales</taxon>
        <taxon>Teratosphaeriaceae</taxon>
        <taxon>Hortaea</taxon>
    </lineage>
</organism>
<reference evidence="2 3" key="1">
    <citation type="journal article" date="2018" name="BMC Genomics">
        <title>Genomic evidence for intraspecific hybridization in a clonal and extremely halotolerant yeast.</title>
        <authorList>
            <person name="Gostincar C."/>
            <person name="Stajich J.E."/>
            <person name="Zupancic J."/>
            <person name="Zalar P."/>
            <person name="Gunde-Cimerman N."/>
        </authorList>
    </citation>
    <scope>NUCLEOTIDE SEQUENCE [LARGE SCALE GENOMIC DNA]</scope>
    <source>
        <strain evidence="2 3">EXF-120</strain>
    </source>
</reference>
<dbReference type="Proteomes" id="UP000281677">
    <property type="component" value="Unassembled WGS sequence"/>
</dbReference>
<evidence type="ECO:0000313" key="2">
    <source>
        <dbReference type="EMBL" id="RMZ28985.1"/>
    </source>
</evidence>
<name>A0A3M7ITY7_HORWE</name>
<feature type="compositionally biased region" description="Low complexity" evidence="1">
    <location>
        <begin position="214"/>
        <end position="235"/>
    </location>
</feature>
<feature type="compositionally biased region" description="Low complexity" evidence="1">
    <location>
        <begin position="256"/>
        <end position="276"/>
    </location>
</feature>
<dbReference type="EMBL" id="QWIT01000182">
    <property type="protein sequence ID" value="RMZ28985.1"/>
    <property type="molecule type" value="Genomic_DNA"/>
</dbReference>
<feature type="region of interest" description="Disordered" evidence="1">
    <location>
        <begin position="22"/>
        <end position="41"/>
    </location>
</feature>